<reference evidence="1 2" key="1">
    <citation type="submission" date="2022-12" db="EMBL/GenBank/DDBJ databases">
        <title>Chromosome-level genome of Tegillarca granosa.</title>
        <authorList>
            <person name="Kim J."/>
        </authorList>
    </citation>
    <scope>NUCLEOTIDE SEQUENCE [LARGE SCALE GENOMIC DNA]</scope>
    <source>
        <strain evidence="1">Teg-2019</strain>
        <tissue evidence="1">Adductor muscle</tissue>
    </source>
</reference>
<comment type="caution">
    <text evidence="1">The sequence shown here is derived from an EMBL/GenBank/DDBJ whole genome shotgun (WGS) entry which is preliminary data.</text>
</comment>
<name>A0ABQ9FKF3_TEGGR</name>
<proteinExistence type="predicted"/>
<organism evidence="1 2">
    <name type="scientific">Tegillarca granosa</name>
    <name type="common">Malaysian cockle</name>
    <name type="synonym">Anadara granosa</name>
    <dbReference type="NCBI Taxonomy" id="220873"/>
    <lineage>
        <taxon>Eukaryota</taxon>
        <taxon>Metazoa</taxon>
        <taxon>Spiralia</taxon>
        <taxon>Lophotrochozoa</taxon>
        <taxon>Mollusca</taxon>
        <taxon>Bivalvia</taxon>
        <taxon>Autobranchia</taxon>
        <taxon>Pteriomorphia</taxon>
        <taxon>Arcoida</taxon>
        <taxon>Arcoidea</taxon>
        <taxon>Arcidae</taxon>
        <taxon>Tegillarca</taxon>
    </lineage>
</organism>
<protein>
    <submittedName>
        <fullName evidence="1">Uncharacterized protein</fullName>
    </submittedName>
</protein>
<evidence type="ECO:0000313" key="2">
    <source>
        <dbReference type="Proteomes" id="UP001217089"/>
    </source>
</evidence>
<evidence type="ECO:0000313" key="1">
    <source>
        <dbReference type="EMBL" id="KAJ8317769.1"/>
    </source>
</evidence>
<keyword evidence="2" id="KW-1185">Reference proteome</keyword>
<dbReference type="EMBL" id="JARBDR010000243">
    <property type="protein sequence ID" value="KAJ8317769.1"/>
    <property type="molecule type" value="Genomic_DNA"/>
</dbReference>
<accession>A0ABQ9FKF3</accession>
<dbReference type="Proteomes" id="UP001217089">
    <property type="component" value="Unassembled WGS sequence"/>
</dbReference>
<sequence length="168" mass="19393">MPSKHKGNKSAEKKTRKIELSYFHQDIKTKTIKQVRKNSGGGTRSMEVIKTTTMQQLLEKAKQLYFTDGESCRGMLTDFNVKLSDVNFCDVKDDATVESYYDRQKMRLLRFYFIASFKDEESEDESGNTCSQSETNKLPVRFLLKMTQVLTSHYTLLYPKVSQALGMI</sequence>
<gene>
    <name evidence="1" type="ORF">KUTeg_004682</name>
</gene>